<evidence type="ECO:0000313" key="1">
    <source>
        <dbReference type="EMBL" id="KZV94704.1"/>
    </source>
</evidence>
<proteinExistence type="predicted"/>
<reference evidence="1 2" key="1">
    <citation type="journal article" date="2016" name="Mol. Biol. Evol.">
        <title>Comparative Genomics of Early-Diverging Mushroom-Forming Fungi Provides Insights into the Origins of Lignocellulose Decay Capabilities.</title>
        <authorList>
            <person name="Nagy L.G."/>
            <person name="Riley R."/>
            <person name="Tritt A."/>
            <person name="Adam C."/>
            <person name="Daum C."/>
            <person name="Floudas D."/>
            <person name="Sun H."/>
            <person name="Yadav J.S."/>
            <person name="Pangilinan J."/>
            <person name="Larsson K.H."/>
            <person name="Matsuura K."/>
            <person name="Barry K."/>
            <person name="Labutti K."/>
            <person name="Kuo R."/>
            <person name="Ohm R.A."/>
            <person name="Bhattacharya S.S."/>
            <person name="Shirouzu T."/>
            <person name="Yoshinaga Y."/>
            <person name="Martin F.M."/>
            <person name="Grigoriev I.V."/>
            <person name="Hibbett D.S."/>
        </authorList>
    </citation>
    <scope>NUCLEOTIDE SEQUENCE [LARGE SCALE GENOMIC DNA]</scope>
    <source>
        <strain evidence="1 2">HHB12029</strain>
    </source>
</reference>
<sequence>MGRKPKYHSTEERENARRAARRAYYQRNIETERTKALARWHASRGQQAASTSDAAVQEVVEPPKLPATTLLLGVTRVVDNHVNWADLEDALRADLAGWRAPYETDRQAYEGLTHALIHSNPTSTRCLKALRHIQRVSTLVPQICRVAHAADTILQARPRHYTNMFLIVRREAAFIDTTLEQLKILHERGWLQERFDERELDWQTM</sequence>
<dbReference type="AlphaFoldDB" id="A0A165JDT2"/>
<name>A0A165JDT2_EXIGL</name>
<organism evidence="1 2">
    <name type="scientific">Exidia glandulosa HHB12029</name>
    <dbReference type="NCBI Taxonomy" id="1314781"/>
    <lineage>
        <taxon>Eukaryota</taxon>
        <taxon>Fungi</taxon>
        <taxon>Dikarya</taxon>
        <taxon>Basidiomycota</taxon>
        <taxon>Agaricomycotina</taxon>
        <taxon>Agaricomycetes</taxon>
        <taxon>Auriculariales</taxon>
        <taxon>Exidiaceae</taxon>
        <taxon>Exidia</taxon>
    </lineage>
</organism>
<accession>A0A165JDT2</accession>
<dbReference type="InParanoid" id="A0A165JDT2"/>
<gene>
    <name evidence="1" type="ORF">EXIGLDRAFT_766863</name>
</gene>
<protein>
    <submittedName>
        <fullName evidence="1">Uncharacterized protein</fullName>
    </submittedName>
</protein>
<keyword evidence="2" id="KW-1185">Reference proteome</keyword>
<dbReference type="Proteomes" id="UP000077266">
    <property type="component" value="Unassembled WGS sequence"/>
</dbReference>
<dbReference type="EMBL" id="KV425968">
    <property type="protein sequence ID" value="KZV94704.1"/>
    <property type="molecule type" value="Genomic_DNA"/>
</dbReference>
<evidence type="ECO:0000313" key="2">
    <source>
        <dbReference type="Proteomes" id="UP000077266"/>
    </source>
</evidence>